<dbReference type="Proteomes" id="UP000605784">
    <property type="component" value="Unassembled WGS sequence"/>
</dbReference>
<organism evidence="1 2">
    <name type="scientific">Haloarcula pellucida</name>
    <dbReference type="NCBI Taxonomy" id="1427151"/>
    <lineage>
        <taxon>Archaea</taxon>
        <taxon>Methanobacteriati</taxon>
        <taxon>Methanobacteriota</taxon>
        <taxon>Stenosarchaea group</taxon>
        <taxon>Halobacteria</taxon>
        <taxon>Halobacteriales</taxon>
        <taxon>Haloarculaceae</taxon>
        <taxon>Haloarcula</taxon>
    </lineage>
</organism>
<sequence length="45" mass="4897">MVRSESEDEVVELVQNHAGEKHDMTVGENDVRDGIENVDVTADAG</sequence>
<proteinExistence type="predicted"/>
<gene>
    <name evidence="1" type="ORF">GCM10009030_07980</name>
</gene>
<dbReference type="InterPro" id="IPR009409">
    <property type="entry name" value="DUF1059"/>
</dbReference>
<evidence type="ECO:0000313" key="2">
    <source>
        <dbReference type="Proteomes" id="UP000605784"/>
    </source>
</evidence>
<protein>
    <recommendedName>
        <fullName evidence="3">DUF1059 domain-containing protein</fullName>
    </recommendedName>
</protein>
<reference evidence="1" key="1">
    <citation type="journal article" date="2014" name="Int. J. Syst. Evol. Microbiol.">
        <title>Complete genome sequence of Corynebacterium casei LMG S-19264T (=DSM 44701T), isolated from a smear-ripened cheese.</title>
        <authorList>
            <consortium name="US DOE Joint Genome Institute (JGI-PGF)"/>
            <person name="Walter F."/>
            <person name="Albersmeier A."/>
            <person name="Kalinowski J."/>
            <person name="Ruckert C."/>
        </authorList>
    </citation>
    <scope>NUCLEOTIDE SEQUENCE</scope>
    <source>
        <strain evidence="1">JCM 17820</strain>
    </source>
</reference>
<dbReference type="AlphaFoldDB" id="A0A830GKA7"/>
<evidence type="ECO:0008006" key="3">
    <source>
        <dbReference type="Google" id="ProtNLM"/>
    </source>
</evidence>
<accession>A0A830GKA7</accession>
<comment type="caution">
    <text evidence="1">The sequence shown here is derived from an EMBL/GenBank/DDBJ whole genome shotgun (WGS) entry which is preliminary data.</text>
</comment>
<evidence type="ECO:0000313" key="1">
    <source>
        <dbReference type="EMBL" id="GGN88359.1"/>
    </source>
</evidence>
<keyword evidence="2" id="KW-1185">Reference proteome</keyword>
<dbReference type="EMBL" id="BMOU01000001">
    <property type="protein sequence ID" value="GGN88359.1"/>
    <property type="molecule type" value="Genomic_DNA"/>
</dbReference>
<dbReference type="Pfam" id="PF06348">
    <property type="entry name" value="DUF1059"/>
    <property type="match status" value="1"/>
</dbReference>
<name>A0A830GKA7_9EURY</name>
<reference evidence="1" key="2">
    <citation type="submission" date="2020-09" db="EMBL/GenBank/DDBJ databases">
        <authorList>
            <person name="Sun Q."/>
            <person name="Ohkuma M."/>
        </authorList>
    </citation>
    <scope>NUCLEOTIDE SEQUENCE</scope>
    <source>
        <strain evidence="1">JCM 17820</strain>
    </source>
</reference>